<name>A0A2A5J7T7_RHOSG</name>
<dbReference type="SUPFAM" id="SSF46689">
    <property type="entry name" value="Homeodomain-like"/>
    <property type="match status" value="1"/>
</dbReference>
<gene>
    <name evidence="2" type="ORF">CHR55_22325</name>
</gene>
<dbReference type="InterPro" id="IPR002514">
    <property type="entry name" value="Transposase_8"/>
</dbReference>
<dbReference type="InterPro" id="IPR036388">
    <property type="entry name" value="WH-like_DNA-bd_sf"/>
</dbReference>
<evidence type="ECO:0008006" key="4">
    <source>
        <dbReference type="Google" id="ProtNLM"/>
    </source>
</evidence>
<evidence type="ECO:0000313" key="2">
    <source>
        <dbReference type="EMBL" id="PCK25031.1"/>
    </source>
</evidence>
<protein>
    <recommendedName>
        <fullName evidence="4">Transposase</fullName>
    </recommendedName>
</protein>
<sequence>MSSATNKRYPPELRERAVRMVAEVQHEYPSEWAAVESVADKLGIGTAQTLLNWIRRAQTDAGQRPGVTSEMAAEMRKLRAENRELKRANEILKSASVYVGDRCQAGVSSSLVSRAS</sequence>
<dbReference type="Proteomes" id="UP000230886">
    <property type="component" value="Unassembled WGS sequence"/>
</dbReference>
<dbReference type="InterPro" id="IPR009057">
    <property type="entry name" value="Homeodomain-like_sf"/>
</dbReference>
<organism evidence="2 3">
    <name type="scientific">Rhodococcus qingshengii</name>
    <dbReference type="NCBI Taxonomy" id="334542"/>
    <lineage>
        <taxon>Bacteria</taxon>
        <taxon>Bacillati</taxon>
        <taxon>Actinomycetota</taxon>
        <taxon>Actinomycetes</taxon>
        <taxon>Mycobacteriales</taxon>
        <taxon>Nocardiaceae</taxon>
        <taxon>Rhodococcus</taxon>
        <taxon>Rhodococcus erythropolis group</taxon>
    </lineage>
</organism>
<dbReference type="AlphaFoldDB" id="A0A2A5J7T7"/>
<reference evidence="2 3" key="1">
    <citation type="submission" date="2017-07" db="EMBL/GenBank/DDBJ databases">
        <title>Draft sequence of Rhodococcus enclensis 23b-28.</title>
        <authorList>
            <person name="Besaury L."/>
            <person name="Sancelme M."/>
            <person name="Amato P."/>
            <person name="Lallement A."/>
            <person name="Delort A.-M."/>
        </authorList>
    </citation>
    <scope>NUCLEOTIDE SEQUENCE [LARGE SCALE GENOMIC DNA]</scope>
    <source>
        <strain evidence="2 3">23b-28</strain>
    </source>
</reference>
<dbReference type="EMBL" id="NOVD01000020">
    <property type="protein sequence ID" value="PCK25031.1"/>
    <property type="molecule type" value="Genomic_DNA"/>
</dbReference>
<proteinExistence type="predicted"/>
<keyword evidence="1" id="KW-0175">Coiled coil</keyword>
<dbReference type="Gene3D" id="1.10.10.10">
    <property type="entry name" value="Winged helix-like DNA-binding domain superfamily/Winged helix DNA-binding domain"/>
    <property type="match status" value="1"/>
</dbReference>
<dbReference type="GO" id="GO:0003677">
    <property type="term" value="F:DNA binding"/>
    <property type="evidence" value="ECO:0007669"/>
    <property type="project" value="InterPro"/>
</dbReference>
<dbReference type="GO" id="GO:0004803">
    <property type="term" value="F:transposase activity"/>
    <property type="evidence" value="ECO:0007669"/>
    <property type="project" value="InterPro"/>
</dbReference>
<comment type="caution">
    <text evidence="2">The sequence shown here is derived from an EMBL/GenBank/DDBJ whole genome shotgun (WGS) entry which is preliminary data.</text>
</comment>
<evidence type="ECO:0000313" key="3">
    <source>
        <dbReference type="Proteomes" id="UP000230886"/>
    </source>
</evidence>
<dbReference type="Pfam" id="PF01527">
    <property type="entry name" value="HTH_Tnp_1"/>
    <property type="match status" value="1"/>
</dbReference>
<accession>A0A2A5J7T7</accession>
<evidence type="ECO:0000256" key="1">
    <source>
        <dbReference type="SAM" id="Coils"/>
    </source>
</evidence>
<dbReference type="GO" id="GO:0006313">
    <property type="term" value="P:DNA transposition"/>
    <property type="evidence" value="ECO:0007669"/>
    <property type="project" value="InterPro"/>
</dbReference>
<feature type="coiled-coil region" evidence="1">
    <location>
        <begin position="68"/>
        <end position="95"/>
    </location>
</feature>